<dbReference type="EMBL" id="JBIRYL010000001">
    <property type="protein sequence ID" value="MFI2228324.1"/>
    <property type="molecule type" value="Genomic_DNA"/>
</dbReference>
<gene>
    <name evidence="2" type="ORF">ACH49Z_00545</name>
</gene>
<comment type="caution">
    <text evidence="2">The sequence shown here is derived from an EMBL/GenBank/DDBJ whole genome shotgun (WGS) entry which is preliminary data.</text>
</comment>
<protein>
    <submittedName>
        <fullName evidence="2">Uncharacterized protein</fullName>
    </submittedName>
</protein>
<name>A0ABW7VNZ6_9NOCA</name>
<organism evidence="2 3">
    <name type="scientific">Nocardia testacea</name>
    <dbReference type="NCBI Taxonomy" id="248551"/>
    <lineage>
        <taxon>Bacteria</taxon>
        <taxon>Bacillati</taxon>
        <taxon>Actinomycetota</taxon>
        <taxon>Actinomycetes</taxon>
        <taxon>Mycobacteriales</taxon>
        <taxon>Nocardiaceae</taxon>
        <taxon>Nocardia</taxon>
    </lineage>
</organism>
<dbReference type="RefSeq" id="WP_397058449.1">
    <property type="nucleotide sequence ID" value="NZ_JBIRYL010000001.1"/>
</dbReference>
<evidence type="ECO:0000313" key="2">
    <source>
        <dbReference type="EMBL" id="MFI2228324.1"/>
    </source>
</evidence>
<feature type="region of interest" description="Disordered" evidence="1">
    <location>
        <begin position="34"/>
        <end position="54"/>
    </location>
</feature>
<keyword evidence="3" id="KW-1185">Reference proteome</keyword>
<evidence type="ECO:0000256" key="1">
    <source>
        <dbReference type="SAM" id="MobiDB-lite"/>
    </source>
</evidence>
<reference evidence="2 3" key="1">
    <citation type="submission" date="2024-10" db="EMBL/GenBank/DDBJ databases">
        <title>The Natural Products Discovery Center: Release of the First 8490 Sequenced Strains for Exploring Actinobacteria Biosynthetic Diversity.</title>
        <authorList>
            <person name="Kalkreuter E."/>
            <person name="Kautsar S.A."/>
            <person name="Yang D."/>
            <person name="Bader C.D."/>
            <person name="Teijaro C.N."/>
            <person name="Fluegel L."/>
            <person name="Davis C.M."/>
            <person name="Simpson J.R."/>
            <person name="Lauterbach L."/>
            <person name="Steele A.D."/>
            <person name="Gui C."/>
            <person name="Meng S."/>
            <person name="Li G."/>
            <person name="Viehrig K."/>
            <person name="Ye F."/>
            <person name="Su P."/>
            <person name="Kiefer A.F."/>
            <person name="Nichols A."/>
            <person name="Cepeda A.J."/>
            <person name="Yan W."/>
            <person name="Fan B."/>
            <person name="Jiang Y."/>
            <person name="Adhikari A."/>
            <person name="Zheng C.-J."/>
            <person name="Schuster L."/>
            <person name="Cowan T.M."/>
            <person name="Smanski M.J."/>
            <person name="Chevrette M.G."/>
            <person name="De Carvalho L.P.S."/>
            <person name="Shen B."/>
        </authorList>
    </citation>
    <scope>NUCLEOTIDE SEQUENCE [LARGE SCALE GENOMIC DNA]</scope>
    <source>
        <strain evidence="2 3">NPDC019377</strain>
    </source>
</reference>
<evidence type="ECO:0000313" key="3">
    <source>
        <dbReference type="Proteomes" id="UP001611494"/>
    </source>
</evidence>
<feature type="compositionally biased region" description="Basic and acidic residues" evidence="1">
    <location>
        <begin position="45"/>
        <end position="54"/>
    </location>
</feature>
<dbReference type="Proteomes" id="UP001611494">
    <property type="component" value="Unassembled WGS sequence"/>
</dbReference>
<sequence>METKVYLATQHLENMITNPAGMMVNAEGKSTWPTTESYEYDNQDDGWKQDGVEG</sequence>
<accession>A0ABW7VNZ6</accession>
<proteinExistence type="predicted"/>